<dbReference type="Gene3D" id="3.20.20.370">
    <property type="entry name" value="Glycoside hydrolase/deacetylase"/>
    <property type="match status" value="1"/>
</dbReference>
<dbReference type="SUPFAM" id="SSF88713">
    <property type="entry name" value="Glycoside hydrolase/deacetylase"/>
    <property type="match status" value="1"/>
</dbReference>
<dbReference type="RefSeq" id="WP_155955311.1">
    <property type="nucleotide sequence ID" value="NZ_JAEMUK010000089.1"/>
</dbReference>
<sequence length="314" mass="35690">MAGLFLISFDCEGNWGIADRRDRIESRFITRHGLSQAYLALLKLLDVYDMPATFAFVMAFVLRDSERAEWQTRLTDVTCDGRNWMENFRRAESRCDLDGWFCPEALDMVMADRRHEIGCHGLRHVPFTGEGVTEDVIRIELACASEIASSRGIDLRTFVFPRNEVGRPDLLAEYGYRGFRNAHPRLGRLGRIGNLLRECDVWERAQPEETSVSGLVSIPGGCFINWQKGARRLVPRSLCRARWKSIIADAADNDRVAGVFLHPHNLIDGPETLLFLEDVLALVAEYREKRGLRVVTQAEYCAERAIAHCTPAFN</sequence>
<evidence type="ECO:0008006" key="3">
    <source>
        <dbReference type="Google" id="ProtNLM"/>
    </source>
</evidence>
<gene>
    <name evidence="1" type="ORF">JDN41_16740</name>
</gene>
<evidence type="ECO:0000313" key="2">
    <source>
        <dbReference type="Proteomes" id="UP000623250"/>
    </source>
</evidence>
<protein>
    <recommendedName>
        <fullName evidence="3">Chitooligosaccharide deacetylase</fullName>
    </recommendedName>
</protein>
<dbReference type="AlphaFoldDB" id="A0A8I1KIY9"/>
<name>A0A8I1KIY9_9HYPH</name>
<dbReference type="Proteomes" id="UP000623250">
    <property type="component" value="Unassembled WGS sequence"/>
</dbReference>
<keyword evidence="2" id="KW-1185">Reference proteome</keyword>
<dbReference type="InterPro" id="IPR011330">
    <property type="entry name" value="Glyco_hydro/deAcase_b/a-brl"/>
</dbReference>
<dbReference type="EMBL" id="JAEMUK010000089">
    <property type="protein sequence ID" value="MBJ7545200.1"/>
    <property type="molecule type" value="Genomic_DNA"/>
</dbReference>
<comment type="caution">
    <text evidence="1">The sequence shown here is derived from an EMBL/GenBank/DDBJ whole genome shotgun (WGS) entry which is preliminary data.</text>
</comment>
<accession>A0A8I1KIY9</accession>
<dbReference type="GO" id="GO:0005975">
    <property type="term" value="P:carbohydrate metabolic process"/>
    <property type="evidence" value="ECO:0007669"/>
    <property type="project" value="InterPro"/>
</dbReference>
<reference evidence="1 2" key="1">
    <citation type="submission" date="2020-12" db="EMBL/GenBank/DDBJ databases">
        <title>Revised draft genomes of Rhodomicrobium vannielii ATCC 17100 and Rhodomicrobium udaipurense JA643.</title>
        <authorList>
            <person name="Conners E.M."/>
            <person name="Davenport E.J."/>
            <person name="Bose A."/>
        </authorList>
    </citation>
    <scope>NUCLEOTIDE SEQUENCE [LARGE SCALE GENOMIC DNA]</scope>
    <source>
        <strain evidence="1 2">JA643</strain>
    </source>
</reference>
<organism evidence="1 2">
    <name type="scientific">Rhodomicrobium udaipurense</name>
    <dbReference type="NCBI Taxonomy" id="1202716"/>
    <lineage>
        <taxon>Bacteria</taxon>
        <taxon>Pseudomonadati</taxon>
        <taxon>Pseudomonadota</taxon>
        <taxon>Alphaproteobacteria</taxon>
        <taxon>Hyphomicrobiales</taxon>
        <taxon>Hyphomicrobiaceae</taxon>
        <taxon>Rhodomicrobium</taxon>
    </lineage>
</organism>
<proteinExistence type="predicted"/>
<evidence type="ECO:0000313" key="1">
    <source>
        <dbReference type="EMBL" id="MBJ7545200.1"/>
    </source>
</evidence>